<dbReference type="InterPro" id="IPR001980">
    <property type="entry name" value="PPAT"/>
</dbReference>
<dbReference type="GO" id="GO:0004595">
    <property type="term" value="F:pantetheine-phosphate adenylyltransferase activity"/>
    <property type="evidence" value="ECO:0007669"/>
    <property type="project" value="UniProtKB-UniRule"/>
</dbReference>
<keyword evidence="4 9" id="KW-0547">Nucleotide-binding</keyword>
<dbReference type="Pfam" id="PF01467">
    <property type="entry name" value="CTP_transf_like"/>
    <property type="match status" value="1"/>
</dbReference>
<name>A0A0F5MMU6_9RICK</name>
<organism evidence="11 12">
    <name type="scientific">Candidatus Arcanibacter lacustris</name>
    <dbReference type="NCBI Taxonomy" id="1607817"/>
    <lineage>
        <taxon>Bacteria</taxon>
        <taxon>Pseudomonadati</taxon>
        <taxon>Pseudomonadota</taxon>
        <taxon>Alphaproteobacteria</taxon>
        <taxon>Rickettsiales</taxon>
        <taxon>Candidatus Arcanibacter</taxon>
    </lineage>
</organism>
<feature type="binding site" evidence="9">
    <location>
        <begin position="11"/>
        <end position="12"/>
    </location>
    <ligand>
        <name>ATP</name>
        <dbReference type="ChEBI" id="CHEBI:30616"/>
    </ligand>
</feature>
<dbReference type="NCBIfam" id="TIGR00125">
    <property type="entry name" value="cyt_tran_rel"/>
    <property type="match status" value="1"/>
</dbReference>
<gene>
    <name evidence="9 11" type="primary">coaD</name>
    <name evidence="11" type="ORF">SZ25_00790</name>
</gene>
<comment type="function">
    <text evidence="9">Reversibly transfers an adenylyl group from ATP to 4'-phosphopantetheine, yielding dephospho-CoA (dPCoA) and pyrophosphate.</text>
</comment>
<dbReference type="GO" id="GO:0015937">
    <property type="term" value="P:coenzyme A biosynthetic process"/>
    <property type="evidence" value="ECO:0007669"/>
    <property type="project" value="UniProtKB-UniRule"/>
</dbReference>
<evidence type="ECO:0000256" key="6">
    <source>
        <dbReference type="ARBA" id="ARBA00022842"/>
    </source>
</evidence>
<feature type="binding site" evidence="9">
    <location>
        <position position="19"/>
    </location>
    <ligand>
        <name>ATP</name>
        <dbReference type="ChEBI" id="CHEBI:30616"/>
    </ligand>
</feature>
<dbReference type="Proteomes" id="UP000033358">
    <property type="component" value="Unassembled WGS sequence"/>
</dbReference>
<feature type="binding site" evidence="9">
    <location>
        <position position="93"/>
    </location>
    <ligand>
        <name>substrate</name>
    </ligand>
</feature>
<dbReference type="GO" id="GO:0005524">
    <property type="term" value="F:ATP binding"/>
    <property type="evidence" value="ECO:0007669"/>
    <property type="project" value="UniProtKB-KW"/>
</dbReference>
<dbReference type="PATRIC" id="fig|1607817.3.peg.791"/>
<evidence type="ECO:0000256" key="7">
    <source>
        <dbReference type="ARBA" id="ARBA00022993"/>
    </source>
</evidence>
<dbReference type="InterPro" id="IPR014729">
    <property type="entry name" value="Rossmann-like_a/b/a_fold"/>
</dbReference>
<protein>
    <recommendedName>
        <fullName evidence="9">Phosphopantetheine adenylyltransferase</fullName>
        <ecNumber evidence="9">2.7.7.3</ecNumber>
    </recommendedName>
    <alternativeName>
        <fullName evidence="9">Dephospho-CoA pyrophosphorylase</fullName>
    </alternativeName>
    <alternativeName>
        <fullName evidence="9">Pantetheine-phosphate adenylyltransferase</fullName>
        <shortName evidence="9">PPAT</shortName>
    </alternativeName>
</protein>
<evidence type="ECO:0000256" key="5">
    <source>
        <dbReference type="ARBA" id="ARBA00022840"/>
    </source>
</evidence>
<evidence type="ECO:0000256" key="3">
    <source>
        <dbReference type="ARBA" id="ARBA00022695"/>
    </source>
</evidence>
<feature type="binding site" evidence="9">
    <location>
        <position position="43"/>
    </location>
    <ligand>
        <name>substrate</name>
    </ligand>
</feature>
<keyword evidence="2 9" id="KW-0808">Transferase</keyword>
<feature type="site" description="Transition state stabilizer" evidence="9">
    <location>
        <position position="19"/>
    </location>
</feature>
<accession>A0A0F5MMU6</accession>
<sequence length="167" mass="18502">MSSKIAIYPGSFDPYTNGHADVVEKAIAISDRLIIAIATDNVKASFFSLEERKEIIEQEIAKYNKANKLVTVEVFGGLLVDFAKSKNSTIIIRGLRAISDFEYEFQLSCMNSRLAPTIQTIFLPASESTHFISSRMVKEVARLGGDVSNVVSCFVKDSLHKKFTLTS</sequence>
<dbReference type="HAMAP" id="MF_00151">
    <property type="entry name" value="PPAT_bact"/>
    <property type="match status" value="1"/>
</dbReference>
<comment type="pathway">
    <text evidence="9">Cofactor biosynthesis; coenzyme A biosynthesis; CoA from (R)-pantothenate: step 4/5.</text>
</comment>
<dbReference type="NCBIfam" id="TIGR01510">
    <property type="entry name" value="coaD_prev_kdtB"/>
    <property type="match status" value="1"/>
</dbReference>
<dbReference type="PANTHER" id="PTHR21342">
    <property type="entry name" value="PHOSPHOPANTETHEINE ADENYLYLTRANSFERASE"/>
    <property type="match status" value="1"/>
</dbReference>
<dbReference type="UniPathway" id="UPA00241">
    <property type="reaction ID" value="UER00355"/>
</dbReference>
<comment type="caution">
    <text evidence="11">The sequence shown here is derived from an EMBL/GenBank/DDBJ whole genome shotgun (WGS) entry which is preliminary data.</text>
</comment>
<dbReference type="EMBL" id="JYHA01000129">
    <property type="protein sequence ID" value="KKB96120.1"/>
    <property type="molecule type" value="Genomic_DNA"/>
</dbReference>
<dbReference type="Gene3D" id="3.40.50.620">
    <property type="entry name" value="HUPs"/>
    <property type="match status" value="1"/>
</dbReference>
<dbReference type="AlphaFoldDB" id="A0A0F5MMU6"/>
<reference evidence="11 12" key="1">
    <citation type="submission" date="2015-02" db="EMBL/GenBank/DDBJ databases">
        <title>Single cell genomics of a rare environmental alphaproteobacterium provides unique insights into Rickettsiaceae evolution.</title>
        <authorList>
            <person name="Martijn J."/>
            <person name="Schulz F."/>
            <person name="Zaremba-Niedzwiedzka K."/>
            <person name="Viklund J."/>
            <person name="Stepanauskas R."/>
            <person name="Andersson S.G.E."/>
            <person name="Horn M."/>
            <person name="Guy L."/>
            <person name="Ettema T.J.G."/>
        </authorList>
    </citation>
    <scope>NUCLEOTIDE SEQUENCE [LARGE SCALE GENOMIC DNA]</scope>
    <source>
        <strain evidence="11 12">SCGC AAA041-L04</strain>
    </source>
</reference>
<comment type="similarity">
    <text evidence="9">Belongs to the bacterial CoaD family.</text>
</comment>
<evidence type="ECO:0000259" key="10">
    <source>
        <dbReference type="Pfam" id="PF01467"/>
    </source>
</evidence>
<keyword evidence="3 9" id="KW-0548">Nucleotidyltransferase</keyword>
<keyword evidence="6 9" id="KW-0460">Magnesium</keyword>
<dbReference type="GO" id="GO:0005737">
    <property type="term" value="C:cytoplasm"/>
    <property type="evidence" value="ECO:0007669"/>
    <property type="project" value="UniProtKB-SubCell"/>
</dbReference>
<comment type="subcellular location">
    <subcellularLocation>
        <location evidence="9">Cytoplasm</location>
    </subcellularLocation>
</comment>
<dbReference type="InterPro" id="IPR004821">
    <property type="entry name" value="Cyt_trans-like"/>
</dbReference>
<keyword evidence="5 9" id="KW-0067">ATP-binding</keyword>
<evidence type="ECO:0000256" key="9">
    <source>
        <dbReference type="HAMAP-Rule" id="MF_00151"/>
    </source>
</evidence>
<keyword evidence="7 9" id="KW-0173">Coenzyme A biosynthesis</keyword>
<keyword evidence="1 9" id="KW-0963">Cytoplasm</keyword>
<dbReference type="PANTHER" id="PTHR21342:SF1">
    <property type="entry name" value="PHOSPHOPANTETHEINE ADENYLYLTRANSFERASE"/>
    <property type="match status" value="1"/>
</dbReference>
<dbReference type="CDD" id="cd02163">
    <property type="entry name" value="PPAT"/>
    <property type="match status" value="1"/>
</dbReference>
<evidence type="ECO:0000256" key="2">
    <source>
        <dbReference type="ARBA" id="ARBA00022679"/>
    </source>
</evidence>
<feature type="binding site" evidence="9">
    <location>
        <position position="79"/>
    </location>
    <ligand>
        <name>substrate</name>
    </ligand>
</feature>
<dbReference type="SUPFAM" id="SSF52374">
    <property type="entry name" value="Nucleotidylyl transferase"/>
    <property type="match status" value="1"/>
</dbReference>
<feature type="binding site" evidence="9">
    <location>
        <begin position="94"/>
        <end position="96"/>
    </location>
    <ligand>
        <name>ATP</name>
        <dbReference type="ChEBI" id="CHEBI:30616"/>
    </ligand>
</feature>
<evidence type="ECO:0000256" key="4">
    <source>
        <dbReference type="ARBA" id="ARBA00022741"/>
    </source>
</evidence>
<comment type="catalytic activity">
    <reaction evidence="8 9">
        <text>(R)-4'-phosphopantetheine + ATP + H(+) = 3'-dephospho-CoA + diphosphate</text>
        <dbReference type="Rhea" id="RHEA:19801"/>
        <dbReference type="ChEBI" id="CHEBI:15378"/>
        <dbReference type="ChEBI" id="CHEBI:30616"/>
        <dbReference type="ChEBI" id="CHEBI:33019"/>
        <dbReference type="ChEBI" id="CHEBI:57328"/>
        <dbReference type="ChEBI" id="CHEBI:61723"/>
        <dbReference type="EC" id="2.7.7.3"/>
    </reaction>
</comment>
<evidence type="ECO:0000313" key="11">
    <source>
        <dbReference type="EMBL" id="KKB96120.1"/>
    </source>
</evidence>
<proteinExistence type="inferred from homology"/>
<comment type="cofactor">
    <cofactor evidence="9">
        <name>Mg(2+)</name>
        <dbReference type="ChEBI" id="CHEBI:18420"/>
    </cofactor>
</comment>
<dbReference type="EC" id="2.7.7.3" evidence="9"/>
<feature type="domain" description="Cytidyltransferase-like" evidence="10">
    <location>
        <begin position="7"/>
        <end position="139"/>
    </location>
</feature>
<dbReference type="PRINTS" id="PR01020">
    <property type="entry name" value="LPSBIOSNTHSS"/>
</dbReference>
<keyword evidence="12" id="KW-1185">Reference proteome</keyword>
<feature type="binding site" evidence="9">
    <location>
        <begin position="129"/>
        <end position="135"/>
    </location>
    <ligand>
        <name>ATP</name>
        <dbReference type="ChEBI" id="CHEBI:30616"/>
    </ligand>
</feature>
<feature type="binding site" evidence="9">
    <location>
        <position position="104"/>
    </location>
    <ligand>
        <name>ATP</name>
        <dbReference type="ChEBI" id="CHEBI:30616"/>
    </ligand>
</feature>
<evidence type="ECO:0000313" key="12">
    <source>
        <dbReference type="Proteomes" id="UP000033358"/>
    </source>
</evidence>
<feature type="binding site" evidence="9">
    <location>
        <position position="11"/>
    </location>
    <ligand>
        <name>substrate</name>
    </ligand>
</feature>
<evidence type="ECO:0000256" key="1">
    <source>
        <dbReference type="ARBA" id="ARBA00022490"/>
    </source>
</evidence>
<evidence type="ECO:0000256" key="8">
    <source>
        <dbReference type="ARBA" id="ARBA00029346"/>
    </source>
</evidence>
<comment type="subunit">
    <text evidence="9">Homohexamer.</text>
</comment>